<dbReference type="GeneID" id="24109014"/>
<dbReference type="EMBL" id="DF238801">
    <property type="protein sequence ID" value="GAC96148.1"/>
    <property type="molecule type" value="Genomic_DNA"/>
</dbReference>
<keyword evidence="3" id="KW-1185">Reference proteome</keyword>
<protein>
    <submittedName>
        <fullName evidence="2">Phospholipid-transporting ATPase</fullName>
    </submittedName>
</protein>
<organism evidence="2 3">
    <name type="scientific">Pseudozyma hubeiensis (strain SY62)</name>
    <name type="common">Yeast</name>
    <dbReference type="NCBI Taxonomy" id="1305764"/>
    <lineage>
        <taxon>Eukaryota</taxon>
        <taxon>Fungi</taxon>
        <taxon>Dikarya</taxon>
        <taxon>Basidiomycota</taxon>
        <taxon>Ustilaginomycotina</taxon>
        <taxon>Ustilaginomycetes</taxon>
        <taxon>Ustilaginales</taxon>
        <taxon>Ustilaginaceae</taxon>
        <taxon>Pseudozyma</taxon>
    </lineage>
</organism>
<evidence type="ECO:0000313" key="2">
    <source>
        <dbReference type="EMBL" id="GAC96148.1"/>
    </source>
</evidence>
<proteinExistence type="predicted"/>
<dbReference type="AlphaFoldDB" id="R9P3X3"/>
<sequence length="151" mass="16740">MQGPLIRQSAKQGEFEGSQRRSAIHLRIPHPRSEIEEDSHPHFQTKLPEDCVFASRHRRCGLQRESEIEAELEIQANTLLDGNAGRSAEAAFDVISAALAKCQGQAKIPKTAPPPFCPCLRTESGARRSANFRMVSSAQHAAFNFSFRPES</sequence>
<gene>
    <name evidence="2" type="ORF">PHSY_003728</name>
</gene>
<feature type="region of interest" description="Disordered" evidence="1">
    <location>
        <begin position="1"/>
        <end position="24"/>
    </location>
</feature>
<reference evidence="3" key="1">
    <citation type="journal article" date="2013" name="Genome Announc.">
        <title>Draft genome sequence of the basidiomycetous yeast-like fungus Pseudozyma hubeiensis SY62, which produces an abundant amount of the biosurfactant mannosylerythritol lipids.</title>
        <authorList>
            <person name="Konishi M."/>
            <person name="Hatada Y."/>
            <person name="Horiuchi J."/>
        </authorList>
    </citation>
    <scope>NUCLEOTIDE SEQUENCE [LARGE SCALE GENOMIC DNA]</scope>
    <source>
        <strain evidence="3">SY62</strain>
    </source>
</reference>
<evidence type="ECO:0000313" key="3">
    <source>
        <dbReference type="Proteomes" id="UP000014071"/>
    </source>
</evidence>
<name>R9P3X3_PSEHS</name>
<dbReference type="HOGENOM" id="CLU_1732290_0_0_1"/>
<evidence type="ECO:0000256" key="1">
    <source>
        <dbReference type="SAM" id="MobiDB-lite"/>
    </source>
</evidence>
<accession>R9P3X3</accession>
<dbReference type="Proteomes" id="UP000014071">
    <property type="component" value="Unassembled WGS sequence"/>
</dbReference>
<dbReference type="RefSeq" id="XP_012189735.1">
    <property type="nucleotide sequence ID" value="XM_012334345.1"/>
</dbReference>